<dbReference type="PRINTS" id="PR00469">
    <property type="entry name" value="PNDRDTASEII"/>
</dbReference>
<dbReference type="EMBL" id="DXGI01000229">
    <property type="protein sequence ID" value="HIW78718.1"/>
    <property type="molecule type" value="Genomic_DNA"/>
</dbReference>
<dbReference type="AlphaFoldDB" id="A0A9D1U936"/>
<dbReference type="InterPro" id="IPR009158">
    <property type="entry name" value="G3P_DH_GlpB_su"/>
</dbReference>
<evidence type="ECO:0000256" key="1">
    <source>
        <dbReference type="ARBA" id="ARBA00022630"/>
    </source>
</evidence>
<proteinExistence type="predicted"/>
<dbReference type="Proteomes" id="UP000824264">
    <property type="component" value="Unassembled WGS sequence"/>
</dbReference>
<evidence type="ECO:0000256" key="2">
    <source>
        <dbReference type="ARBA" id="ARBA00022643"/>
    </source>
</evidence>
<accession>A0A9D1U936</accession>
<evidence type="ECO:0000313" key="5">
    <source>
        <dbReference type="EMBL" id="HIW78718.1"/>
    </source>
</evidence>
<reference evidence="5" key="1">
    <citation type="journal article" date="2021" name="PeerJ">
        <title>Extensive microbial diversity within the chicken gut microbiome revealed by metagenomics and culture.</title>
        <authorList>
            <person name="Gilroy R."/>
            <person name="Ravi A."/>
            <person name="Getino M."/>
            <person name="Pursley I."/>
            <person name="Horton D.L."/>
            <person name="Alikhan N.F."/>
            <person name="Baker D."/>
            <person name="Gharbi K."/>
            <person name="Hall N."/>
            <person name="Watson M."/>
            <person name="Adriaenssens E.M."/>
            <person name="Foster-Nyarko E."/>
            <person name="Jarju S."/>
            <person name="Secka A."/>
            <person name="Antonio M."/>
            <person name="Oren A."/>
            <person name="Chaudhuri R.R."/>
            <person name="La Ragione R."/>
            <person name="Hildebrand F."/>
            <person name="Pallen M.J."/>
        </authorList>
    </citation>
    <scope>NUCLEOTIDE SEQUENCE</scope>
    <source>
        <strain evidence="5">ChiSxjej5B17-1746</strain>
    </source>
</reference>
<keyword evidence="2" id="KW-0288">FMN</keyword>
<feature type="domain" description="FAD-dependent oxidoreductase 2 FAD-binding" evidence="4">
    <location>
        <begin position="8"/>
        <end position="417"/>
    </location>
</feature>
<dbReference type="Pfam" id="PF00890">
    <property type="entry name" value="FAD_binding_2"/>
    <property type="match status" value="1"/>
</dbReference>
<dbReference type="SUPFAM" id="SSF51905">
    <property type="entry name" value="FAD/NAD(P)-binding domain"/>
    <property type="match status" value="1"/>
</dbReference>
<organism evidence="5 6">
    <name type="scientific">Candidatus Bilophila faecipullorum</name>
    <dbReference type="NCBI Taxonomy" id="2838482"/>
    <lineage>
        <taxon>Bacteria</taxon>
        <taxon>Pseudomonadati</taxon>
        <taxon>Thermodesulfobacteriota</taxon>
        <taxon>Desulfovibrionia</taxon>
        <taxon>Desulfovibrionales</taxon>
        <taxon>Desulfovibrionaceae</taxon>
        <taxon>Bilophila</taxon>
    </lineage>
</organism>
<reference evidence="5" key="2">
    <citation type="submission" date="2021-04" db="EMBL/GenBank/DDBJ databases">
        <authorList>
            <person name="Gilroy R."/>
        </authorList>
    </citation>
    <scope>NUCLEOTIDE SEQUENCE</scope>
    <source>
        <strain evidence="5">ChiSxjej5B17-1746</strain>
    </source>
</reference>
<evidence type="ECO:0000256" key="3">
    <source>
        <dbReference type="ARBA" id="ARBA00023002"/>
    </source>
</evidence>
<comment type="caution">
    <text evidence="5">The sequence shown here is derived from an EMBL/GenBank/DDBJ whole genome shotgun (WGS) entry which is preliminary data.</text>
</comment>
<sequence>MITRKAYDVMVAGGGLSGLSAALFAARAGKRTLLVTRGSGVLAIGGGTIDVLGYLPDGTPLSSPFEGFGALSSRHPYSLVGTQTVQKALSAFLELCEEGGCPYLCNGERNTRVVTALGTTKPSYLVPHTMTMRGVSEASNVFIAGVEGLKDFSPALTARGLQGRKAYAGKNIVPVLLPSPFPLQRDLSTLDLARYLDTEEGVRWLGKAINKHIVRGVPGVVFVPAILGTAANGSVHTAIKDMTGHEVHEISSLPPAVTGLRLHALLLRLLKKYGVDLIEHAAITGSVVENGHCEALLTCNDGRERRYAARSFIIATGGVLGEGFVTEPERAWEPIFNIDLPMNPSSSEWSQPEAYPAECRTPGTPRPSHGFALLGPNVDASLRPLGGDGNPVADNVFFIGKTLGGYDHAAEKSGNGVALSTAYFAAMNA</sequence>
<dbReference type="GO" id="GO:0004368">
    <property type="term" value="F:glycerol-3-phosphate dehydrogenase (quinone) activity"/>
    <property type="evidence" value="ECO:0007669"/>
    <property type="project" value="UniProtKB-EC"/>
</dbReference>
<keyword evidence="1" id="KW-0285">Flavoprotein</keyword>
<evidence type="ECO:0000313" key="6">
    <source>
        <dbReference type="Proteomes" id="UP000824264"/>
    </source>
</evidence>
<gene>
    <name evidence="5" type="primary">glpB</name>
    <name evidence="5" type="ORF">H9874_06205</name>
</gene>
<dbReference type="NCBIfam" id="TIGR03378">
    <property type="entry name" value="glycerol3P_GlpB"/>
    <property type="match status" value="1"/>
</dbReference>
<dbReference type="InterPro" id="IPR036188">
    <property type="entry name" value="FAD/NAD-bd_sf"/>
</dbReference>
<keyword evidence="3 5" id="KW-0560">Oxidoreductase</keyword>
<dbReference type="Gene3D" id="3.50.50.60">
    <property type="entry name" value="FAD/NAD(P)-binding domain"/>
    <property type="match status" value="2"/>
</dbReference>
<dbReference type="EC" id="1.1.5.3" evidence="5"/>
<dbReference type="PIRSF" id="PIRSF000141">
    <property type="entry name" value="Anaerobic_G3P_dh"/>
    <property type="match status" value="1"/>
</dbReference>
<dbReference type="GO" id="GO:0009331">
    <property type="term" value="C:glycerol-3-phosphate dehydrogenase (FAD) complex"/>
    <property type="evidence" value="ECO:0007669"/>
    <property type="project" value="InterPro"/>
</dbReference>
<protein>
    <submittedName>
        <fullName evidence="5">Anaerobic glycerol-3-phosphate dehydrogenase subunit B</fullName>
        <ecNumber evidence="5">1.1.5.3</ecNumber>
    </submittedName>
</protein>
<dbReference type="InterPro" id="IPR003953">
    <property type="entry name" value="FAD-dep_OxRdtase_2_FAD-bd"/>
</dbReference>
<name>A0A9D1U936_9BACT</name>
<evidence type="ECO:0000259" key="4">
    <source>
        <dbReference type="Pfam" id="PF00890"/>
    </source>
</evidence>